<dbReference type="Gene3D" id="1.20.1250.20">
    <property type="entry name" value="MFS general substrate transporter like domains"/>
    <property type="match status" value="1"/>
</dbReference>
<dbReference type="InterPro" id="IPR005829">
    <property type="entry name" value="Sugar_transporter_CS"/>
</dbReference>
<feature type="transmembrane region" description="Helical" evidence="7">
    <location>
        <begin position="20"/>
        <end position="37"/>
    </location>
</feature>
<dbReference type="InterPro" id="IPR036259">
    <property type="entry name" value="MFS_trans_sf"/>
</dbReference>
<evidence type="ECO:0000313" key="9">
    <source>
        <dbReference type="EMBL" id="MCJ8013650.1"/>
    </source>
</evidence>
<keyword evidence="10" id="KW-1185">Reference proteome</keyword>
<evidence type="ECO:0000313" key="10">
    <source>
        <dbReference type="Proteomes" id="UP001139347"/>
    </source>
</evidence>
<dbReference type="PANTHER" id="PTHR23517">
    <property type="entry name" value="RESISTANCE PROTEIN MDTM, PUTATIVE-RELATED-RELATED"/>
    <property type="match status" value="1"/>
</dbReference>
<dbReference type="CDD" id="cd17329">
    <property type="entry name" value="MFS_MdtH_MDR_like"/>
    <property type="match status" value="1"/>
</dbReference>
<dbReference type="EMBL" id="JALIRP010000007">
    <property type="protein sequence ID" value="MCJ8013650.1"/>
    <property type="molecule type" value="Genomic_DNA"/>
</dbReference>
<dbReference type="RefSeq" id="WP_244727329.1">
    <property type="nucleotide sequence ID" value="NZ_JALIRP010000007.1"/>
</dbReference>
<evidence type="ECO:0000259" key="8">
    <source>
        <dbReference type="PROSITE" id="PS50850"/>
    </source>
</evidence>
<evidence type="ECO:0000256" key="4">
    <source>
        <dbReference type="ARBA" id="ARBA00022692"/>
    </source>
</evidence>
<feature type="transmembrane region" description="Helical" evidence="7">
    <location>
        <begin position="298"/>
        <end position="331"/>
    </location>
</feature>
<dbReference type="PROSITE" id="PS50850">
    <property type="entry name" value="MFS"/>
    <property type="match status" value="1"/>
</dbReference>
<organism evidence="9 10">
    <name type="scientific">Paenibacillus mangrovi</name>
    <dbReference type="NCBI Taxonomy" id="2931978"/>
    <lineage>
        <taxon>Bacteria</taxon>
        <taxon>Bacillati</taxon>
        <taxon>Bacillota</taxon>
        <taxon>Bacilli</taxon>
        <taxon>Bacillales</taxon>
        <taxon>Paenibacillaceae</taxon>
        <taxon>Paenibacillus</taxon>
    </lineage>
</organism>
<feature type="transmembrane region" description="Helical" evidence="7">
    <location>
        <begin position="218"/>
        <end position="247"/>
    </location>
</feature>
<name>A0A9X2B460_9BACL</name>
<dbReference type="AlphaFoldDB" id="A0A9X2B460"/>
<dbReference type="GO" id="GO:0022857">
    <property type="term" value="F:transmembrane transporter activity"/>
    <property type="evidence" value="ECO:0007669"/>
    <property type="project" value="InterPro"/>
</dbReference>
<feature type="transmembrane region" description="Helical" evidence="7">
    <location>
        <begin position="73"/>
        <end position="91"/>
    </location>
</feature>
<comment type="caution">
    <text evidence="9">The sequence shown here is derived from an EMBL/GenBank/DDBJ whole genome shotgun (WGS) entry which is preliminary data.</text>
</comment>
<keyword evidence="6 7" id="KW-0472">Membrane</keyword>
<comment type="subcellular location">
    <subcellularLocation>
        <location evidence="1">Cell membrane</location>
        <topology evidence="1">Multi-pass membrane protein</topology>
    </subcellularLocation>
</comment>
<gene>
    <name evidence="9" type="ORF">MUG84_18150</name>
</gene>
<dbReference type="Pfam" id="PF07690">
    <property type="entry name" value="MFS_1"/>
    <property type="match status" value="2"/>
</dbReference>
<reference evidence="9" key="1">
    <citation type="submission" date="2022-04" db="EMBL/GenBank/DDBJ databases">
        <title>Paenibacillus mangrovi sp. nov., a novel endophytic bacterium isolated from bark of Kandelia candel.</title>
        <authorList>
            <person name="Tuo L."/>
        </authorList>
    </citation>
    <scope>NUCLEOTIDE SEQUENCE</scope>
    <source>
        <strain evidence="9">KQZ6P-2</strain>
    </source>
</reference>
<dbReference type="PROSITE" id="PS00216">
    <property type="entry name" value="SUGAR_TRANSPORT_1"/>
    <property type="match status" value="1"/>
</dbReference>
<feature type="domain" description="Major facilitator superfamily (MFS) profile" evidence="8">
    <location>
        <begin position="1"/>
        <end position="412"/>
    </location>
</feature>
<evidence type="ECO:0000256" key="2">
    <source>
        <dbReference type="ARBA" id="ARBA00022448"/>
    </source>
</evidence>
<dbReference type="InterPro" id="IPR050171">
    <property type="entry name" value="MFS_Transporters"/>
</dbReference>
<keyword evidence="3" id="KW-1003">Cell membrane</keyword>
<dbReference type="SUPFAM" id="SSF103473">
    <property type="entry name" value="MFS general substrate transporter"/>
    <property type="match status" value="1"/>
</dbReference>
<protein>
    <submittedName>
        <fullName evidence="9">MFS transporter</fullName>
    </submittedName>
</protein>
<dbReference type="InterPro" id="IPR011701">
    <property type="entry name" value="MFS"/>
</dbReference>
<evidence type="ECO:0000256" key="1">
    <source>
        <dbReference type="ARBA" id="ARBA00004651"/>
    </source>
</evidence>
<keyword evidence="5 7" id="KW-1133">Transmembrane helix</keyword>
<evidence type="ECO:0000256" key="6">
    <source>
        <dbReference type="ARBA" id="ARBA00023136"/>
    </source>
</evidence>
<proteinExistence type="predicted"/>
<evidence type="ECO:0000256" key="3">
    <source>
        <dbReference type="ARBA" id="ARBA00022475"/>
    </source>
</evidence>
<sequence>MKIRSWDLNLKIRLGGETLFNLLYWMYFPFITIYFSQALGKHIAGILMTVPPLISMFGSIIGGYLADKLGRRPVMLLGVSIQTIMFVSFAVSDHIWISYISFIGIGLGGALYGPASSAMVADLTPPHERKQIFATFVTANNIGAVLGPALGAFLFFHYRSTLLWVCALVMFLYSIAIYLKIHESMPNYDQKRLEVKSFRNAFKEEWSGYGTIFRDKAFLLYILGGALSVITIMQLDLYLAIYVTNYVPTQDLIHWNNLRISLSSNEILGWILGLNGLLFVIFVIPITKWLSHWTDRNVFILSAFLAGLGIFLFGFTTNIWILFVLTIIFTFGEIVRAPVLDNFIAEYAPEHARGKYMGASRLQFSIGRFLAPITVFLSEWISPIGVFSIMLLFACLSALSYIKLYKIVDHSKTAKIKPEIPDFNP</sequence>
<accession>A0A9X2B460</accession>
<feature type="transmembrane region" description="Helical" evidence="7">
    <location>
        <begin position="43"/>
        <end position="66"/>
    </location>
</feature>
<evidence type="ECO:0000256" key="5">
    <source>
        <dbReference type="ARBA" id="ARBA00022989"/>
    </source>
</evidence>
<dbReference type="InterPro" id="IPR020846">
    <property type="entry name" value="MFS_dom"/>
</dbReference>
<feature type="transmembrane region" description="Helical" evidence="7">
    <location>
        <begin position="132"/>
        <end position="156"/>
    </location>
</feature>
<dbReference type="Proteomes" id="UP001139347">
    <property type="component" value="Unassembled WGS sequence"/>
</dbReference>
<keyword evidence="2" id="KW-0813">Transport</keyword>
<keyword evidence="4 7" id="KW-0812">Transmembrane</keyword>
<feature type="transmembrane region" description="Helical" evidence="7">
    <location>
        <begin position="97"/>
        <end position="120"/>
    </location>
</feature>
<feature type="transmembrane region" description="Helical" evidence="7">
    <location>
        <begin position="380"/>
        <end position="402"/>
    </location>
</feature>
<dbReference type="GO" id="GO:0005886">
    <property type="term" value="C:plasma membrane"/>
    <property type="evidence" value="ECO:0007669"/>
    <property type="project" value="UniProtKB-SubCell"/>
</dbReference>
<feature type="transmembrane region" description="Helical" evidence="7">
    <location>
        <begin position="162"/>
        <end position="181"/>
    </location>
</feature>
<feature type="transmembrane region" description="Helical" evidence="7">
    <location>
        <begin position="267"/>
        <end position="286"/>
    </location>
</feature>
<evidence type="ECO:0000256" key="7">
    <source>
        <dbReference type="SAM" id="Phobius"/>
    </source>
</evidence>
<dbReference type="PANTHER" id="PTHR23517:SF3">
    <property type="entry name" value="INTEGRAL MEMBRANE TRANSPORT PROTEIN"/>
    <property type="match status" value="1"/>
</dbReference>